<dbReference type="Pfam" id="PF03372">
    <property type="entry name" value="Exo_endo_phos"/>
    <property type="match status" value="1"/>
</dbReference>
<gene>
    <name evidence="2" type="ORF">DBRI00130_LOCUS8</name>
    <name evidence="3" type="ORF">DBRI00130_LOCUS9</name>
</gene>
<organism evidence="3">
    <name type="scientific">Ditylum brightwellii</name>
    <dbReference type="NCBI Taxonomy" id="49249"/>
    <lineage>
        <taxon>Eukaryota</taxon>
        <taxon>Sar</taxon>
        <taxon>Stramenopiles</taxon>
        <taxon>Ochrophyta</taxon>
        <taxon>Bacillariophyta</taxon>
        <taxon>Mediophyceae</taxon>
        <taxon>Lithodesmiophycidae</taxon>
        <taxon>Lithodesmiales</taxon>
        <taxon>Lithodesmiaceae</taxon>
        <taxon>Ditylum</taxon>
    </lineage>
</organism>
<dbReference type="EMBL" id="HBNS01000010">
    <property type="protein sequence ID" value="CAE4577613.1"/>
    <property type="molecule type" value="Transcribed_RNA"/>
</dbReference>
<dbReference type="InterPro" id="IPR005135">
    <property type="entry name" value="Endo/exonuclease/phosphatase"/>
</dbReference>
<sequence>MASNGETNGKTDLLPFRAMTWNVLASAHTKWNTAHGGERMAEESECQRNNRHTIVANTINREMPDVVMLQEVDVRFLPSDWEGGPLPCGVELRGYKAYRSYALTRSGVMEGVAILLRRGVWELDTSLPQEAWCRRLGKCQRRGRKAGIVLHARRCHDHSQRCAFASVHLKWGELEPKLAMIADVLDEAQIAQKEISESGERLTIVLGGDFNTRGSYMKPIDDLIEERGLSRCPTPNLPTCMGSQEEQIDFIYCSKNLGCPAGSLCRIGNLPKPGKGPWGDEPGDGSDHAWVQATITSKCSNFPD</sequence>
<dbReference type="PANTHER" id="PTHR12121">
    <property type="entry name" value="CARBON CATABOLITE REPRESSOR PROTEIN 4"/>
    <property type="match status" value="1"/>
</dbReference>
<dbReference type="SUPFAM" id="SSF56219">
    <property type="entry name" value="DNase I-like"/>
    <property type="match status" value="1"/>
</dbReference>
<dbReference type="GO" id="GO:0000175">
    <property type="term" value="F:3'-5'-RNA exonuclease activity"/>
    <property type="evidence" value="ECO:0007669"/>
    <property type="project" value="TreeGrafter"/>
</dbReference>
<dbReference type="AlphaFoldDB" id="A0A6U3SG91"/>
<protein>
    <recommendedName>
        <fullName evidence="1">Endonuclease/exonuclease/phosphatase domain-containing protein</fullName>
    </recommendedName>
</protein>
<feature type="domain" description="Endonuclease/exonuclease/phosphatase" evidence="1">
    <location>
        <begin position="19"/>
        <end position="288"/>
    </location>
</feature>
<dbReference type="PANTHER" id="PTHR12121:SF36">
    <property type="entry name" value="ENDONUCLEASE_EXONUCLEASE_PHOSPHATASE DOMAIN-CONTAINING PROTEIN"/>
    <property type="match status" value="1"/>
</dbReference>
<proteinExistence type="predicted"/>
<evidence type="ECO:0000313" key="2">
    <source>
        <dbReference type="EMBL" id="CAE4577613.1"/>
    </source>
</evidence>
<evidence type="ECO:0000313" key="3">
    <source>
        <dbReference type="EMBL" id="CAE4577616.1"/>
    </source>
</evidence>
<name>A0A6U3SG91_9STRA</name>
<dbReference type="Gene3D" id="3.60.10.10">
    <property type="entry name" value="Endonuclease/exonuclease/phosphatase"/>
    <property type="match status" value="1"/>
</dbReference>
<accession>A0A6U3SG91</accession>
<dbReference type="InterPro" id="IPR050410">
    <property type="entry name" value="CCR4/nocturin_mRNA_transcr"/>
</dbReference>
<dbReference type="InterPro" id="IPR036691">
    <property type="entry name" value="Endo/exonu/phosph_ase_sf"/>
</dbReference>
<reference evidence="3" key="1">
    <citation type="submission" date="2021-01" db="EMBL/GenBank/DDBJ databases">
        <authorList>
            <person name="Corre E."/>
            <person name="Pelletier E."/>
            <person name="Niang G."/>
            <person name="Scheremetjew M."/>
            <person name="Finn R."/>
            <person name="Kale V."/>
            <person name="Holt S."/>
            <person name="Cochrane G."/>
            <person name="Meng A."/>
            <person name="Brown T."/>
            <person name="Cohen L."/>
        </authorList>
    </citation>
    <scope>NUCLEOTIDE SEQUENCE</scope>
    <source>
        <strain evidence="3">GSO104</strain>
    </source>
</reference>
<dbReference type="EMBL" id="HBNS01000011">
    <property type="protein sequence ID" value="CAE4577616.1"/>
    <property type="molecule type" value="Transcribed_RNA"/>
</dbReference>
<evidence type="ECO:0000259" key="1">
    <source>
        <dbReference type="Pfam" id="PF03372"/>
    </source>
</evidence>